<keyword evidence="3" id="KW-0804">Transcription</keyword>
<dbReference type="GO" id="GO:0003700">
    <property type="term" value="F:DNA-binding transcription factor activity"/>
    <property type="evidence" value="ECO:0007669"/>
    <property type="project" value="InterPro"/>
</dbReference>
<feature type="domain" description="HTH deoR-type" evidence="4">
    <location>
        <begin position="3"/>
        <end position="58"/>
    </location>
</feature>
<dbReference type="EMBL" id="CP002116">
    <property type="protein sequence ID" value="ADK79371.1"/>
    <property type="molecule type" value="Genomic_DNA"/>
</dbReference>
<dbReference type="AlphaFoldDB" id="E1RA80"/>
<dbReference type="InterPro" id="IPR018356">
    <property type="entry name" value="Tscrpt_reg_HTH_DeoR_CS"/>
</dbReference>
<keyword evidence="2" id="KW-0238">DNA-binding</keyword>
<reference evidence="5 6" key="1">
    <citation type="journal article" date="2010" name="Stand. Genomic Sci.">
        <title>Complete genome sequence of Spirochaeta smaragdinae type strain (SEBR 4228).</title>
        <authorList>
            <person name="Mavromatis K."/>
            <person name="Yasawong M."/>
            <person name="Chertkov O."/>
            <person name="Lapidus A."/>
            <person name="Lucas S."/>
            <person name="Nolan M."/>
            <person name="Del Rio T.G."/>
            <person name="Tice H."/>
            <person name="Cheng J.F."/>
            <person name="Pitluck S."/>
            <person name="Liolios K."/>
            <person name="Ivanova N."/>
            <person name="Tapia R."/>
            <person name="Han C."/>
            <person name="Bruce D."/>
            <person name="Goodwin L."/>
            <person name="Pati A."/>
            <person name="Chen A."/>
            <person name="Palaniappan K."/>
            <person name="Land M."/>
            <person name="Hauser L."/>
            <person name="Chang Y.J."/>
            <person name="Jeffries C.D."/>
            <person name="Detter J.C."/>
            <person name="Rohde M."/>
            <person name="Brambilla E."/>
            <person name="Spring S."/>
            <person name="Goker M."/>
            <person name="Sikorski J."/>
            <person name="Woyke T."/>
            <person name="Bristow J."/>
            <person name="Eisen J.A."/>
            <person name="Markowitz V."/>
            <person name="Hugenholtz P."/>
            <person name="Klenk H.P."/>
            <person name="Kyrpides N.C."/>
        </authorList>
    </citation>
    <scope>NUCLEOTIDE SEQUENCE [LARGE SCALE GENOMIC DNA]</scope>
    <source>
        <strain evidence="6">DSM 11293 / JCM 15392 / SEBR 4228</strain>
    </source>
</reference>
<keyword evidence="1" id="KW-0805">Transcription regulation</keyword>
<dbReference type="InterPro" id="IPR037171">
    <property type="entry name" value="NagB/RpiA_transferase-like"/>
</dbReference>
<dbReference type="Proteomes" id="UP000002318">
    <property type="component" value="Chromosome"/>
</dbReference>
<dbReference type="PROSITE" id="PS00894">
    <property type="entry name" value="HTH_DEOR_1"/>
    <property type="match status" value="1"/>
</dbReference>
<dbReference type="InterPro" id="IPR036388">
    <property type="entry name" value="WH-like_DNA-bd_sf"/>
</dbReference>
<dbReference type="RefSeq" id="WP_013252835.1">
    <property type="nucleotide sequence ID" value="NC_014364.1"/>
</dbReference>
<gene>
    <name evidence="5" type="ordered locus">Spirs_0214</name>
</gene>
<evidence type="ECO:0000256" key="2">
    <source>
        <dbReference type="ARBA" id="ARBA00023125"/>
    </source>
</evidence>
<evidence type="ECO:0000256" key="1">
    <source>
        <dbReference type="ARBA" id="ARBA00023015"/>
    </source>
</evidence>
<dbReference type="PANTHER" id="PTHR30363">
    <property type="entry name" value="HTH-TYPE TRANSCRIPTIONAL REGULATOR SRLR-RELATED"/>
    <property type="match status" value="1"/>
</dbReference>
<dbReference type="SMART" id="SM01134">
    <property type="entry name" value="DeoRC"/>
    <property type="match status" value="1"/>
</dbReference>
<dbReference type="PROSITE" id="PS51000">
    <property type="entry name" value="HTH_DEOR_2"/>
    <property type="match status" value="1"/>
</dbReference>
<dbReference type="STRING" id="573413.Spirs_0214"/>
<evidence type="ECO:0000313" key="6">
    <source>
        <dbReference type="Proteomes" id="UP000002318"/>
    </source>
</evidence>
<dbReference type="GO" id="GO:0003677">
    <property type="term" value="F:DNA binding"/>
    <property type="evidence" value="ECO:0007669"/>
    <property type="project" value="UniProtKB-KW"/>
</dbReference>
<dbReference type="Gene3D" id="1.10.10.10">
    <property type="entry name" value="Winged helix-like DNA-binding domain superfamily/Winged helix DNA-binding domain"/>
    <property type="match status" value="1"/>
</dbReference>
<dbReference type="InterPro" id="IPR050313">
    <property type="entry name" value="Carb_Metab_HTH_regulators"/>
</dbReference>
<evidence type="ECO:0000256" key="3">
    <source>
        <dbReference type="ARBA" id="ARBA00023163"/>
    </source>
</evidence>
<dbReference type="eggNOG" id="COG1349">
    <property type="taxonomic scope" value="Bacteria"/>
</dbReference>
<dbReference type="Pfam" id="PF08220">
    <property type="entry name" value="HTH_DeoR"/>
    <property type="match status" value="1"/>
</dbReference>
<sequence length="254" mass="28243">MNSSLRRGHLIDYLKNSRSATIQELAEHFEVSHMTIRRDLEKLIENQPIKIIHGGVIYQESGQGDHYSIIKARTHMLEAKKKIAKKAASLVEADDIIIIDAGSTGELIAEFLPKDRPITIICYALNIATVVSKRENCTLILTGGCYHGSSMVFESEEGLSLIKRNRAKKAFVTASGISAKLGITCSNFFESTTKRIALKSSLTTILVADSSKFGEIQNGYFSDLSDFDIIITDEGLPPEFRKEIARLEKTLYIE</sequence>
<dbReference type="PANTHER" id="PTHR30363:SF8">
    <property type="entry name" value="DEOXYRIBOSE OPERON REPRESSOR"/>
    <property type="match status" value="1"/>
</dbReference>
<accession>E1RA80</accession>
<dbReference type="Gene3D" id="3.40.50.1360">
    <property type="match status" value="1"/>
</dbReference>
<dbReference type="Pfam" id="PF00455">
    <property type="entry name" value="DeoRC"/>
    <property type="match status" value="1"/>
</dbReference>
<name>E1RA80_SEDSS</name>
<keyword evidence="6" id="KW-1185">Reference proteome</keyword>
<evidence type="ECO:0000313" key="5">
    <source>
        <dbReference type="EMBL" id="ADK79371.1"/>
    </source>
</evidence>
<dbReference type="PRINTS" id="PR00037">
    <property type="entry name" value="HTHLACR"/>
</dbReference>
<dbReference type="InterPro" id="IPR014036">
    <property type="entry name" value="DeoR-like_C"/>
</dbReference>
<dbReference type="SMART" id="SM00420">
    <property type="entry name" value="HTH_DEOR"/>
    <property type="match status" value="1"/>
</dbReference>
<dbReference type="SUPFAM" id="SSF46785">
    <property type="entry name" value="Winged helix' DNA-binding domain"/>
    <property type="match status" value="1"/>
</dbReference>
<dbReference type="InterPro" id="IPR001034">
    <property type="entry name" value="DeoR_HTH"/>
</dbReference>
<protein>
    <submittedName>
        <fullName evidence="5">Transcriptional regulator, DeoR family</fullName>
    </submittedName>
</protein>
<dbReference type="HOGENOM" id="CLU_060699_4_0_12"/>
<organism evidence="5 6">
    <name type="scientific">Sediminispirochaeta smaragdinae (strain DSM 11293 / JCM 15392 / SEBR 4228)</name>
    <name type="common">Spirochaeta smaragdinae</name>
    <dbReference type="NCBI Taxonomy" id="573413"/>
    <lineage>
        <taxon>Bacteria</taxon>
        <taxon>Pseudomonadati</taxon>
        <taxon>Spirochaetota</taxon>
        <taxon>Spirochaetia</taxon>
        <taxon>Spirochaetales</taxon>
        <taxon>Spirochaetaceae</taxon>
        <taxon>Sediminispirochaeta</taxon>
    </lineage>
</organism>
<proteinExistence type="predicted"/>
<dbReference type="InterPro" id="IPR036390">
    <property type="entry name" value="WH_DNA-bd_sf"/>
</dbReference>
<dbReference type="OrthoDB" id="9797223at2"/>
<dbReference type="SUPFAM" id="SSF100950">
    <property type="entry name" value="NagB/RpiA/CoA transferase-like"/>
    <property type="match status" value="1"/>
</dbReference>
<evidence type="ECO:0000259" key="4">
    <source>
        <dbReference type="PROSITE" id="PS51000"/>
    </source>
</evidence>
<dbReference type="KEGG" id="ssm:Spirs_0214"/>